<proteinExistence type="predicted"/>
<dbReference type="EMBL" id="CAQQ02001960">
    <property type="status" value="NOT_ANNOTATED_CDS"/>
    <property type="molecule type" value="Genomic_DNA"/>
</dbReference>
<sequence length="324" mass="38098">MNFKFLYYLQSLEMSKDFFETIDKIEVPESKDIDSFVDDLRICLIRILQLNGIESANQFLKIILQNKDLRSEKDFILYSKTLNADDSTIGKCMEATKHFITQNKKIISTQNIILNLLFFKSSIKFSKESCEEILDVFLVFLQHLKSLNSEFNYFTCCTNFRQHICGLIFESCIYLILAYVKSDPETAFSEDFEDGIRQVTDYFLQIVKQLICPITKHYSKFIYSTMVEIYNLIKVDSSAQFLIELFKDIFDEPKLRNETYTSEEVRALIVFHSKLKPGSDLSFLEELNALYVGHMIRNKNIKQRSKKRFLNITKTQIPKEQFSK</sequence>
<keyword evidence="2" id="KW-1185">Reference proteome</keyword>
<dbReference type="Proteomes" id="UP000015102">
    <property type="component" value="Unassembled WGS sequence"/>
</dbReference>
<dbReference type="AlphaFoldDB" id="T1GVN0"/>
<name>T1GVN0_MEGSC</name>
<evidence type="ECO:0000313" key="2">
    <source>
        <dbReference type="Proteomes" id="UP000015102"/>
    </source>
</evidence>
<evidence type="ECO:0000313" key="1">
    <source>
        <dbReference type="EnsemblMetazoa" id="MESCA007841-PA"/>
    </source>
</evidence>
<accession>T1GVN0</accession>
<reference evidence="1" key="2">
    <citation type="submission" date="2015-06" db="UniProtKB">
        <authorList>
            <consortium name="EnsemblMetazoa"/>
        </authorList>
    </citation>
    <scope>IDENTIFICATION</scope>
</reference>
<dbReference type="EnsemblMetazoa" id="MESCA007841-RA">
    <property type="protein sequence ID" value="MESCA007841-PA"/>
    <property type="gene ID" value="MESCA007841"/>
</dbReference>
<dbReference type="HOGENOM" id="CLU_858652_0_0_1"/>
<organism evidence="1 2">
    <name type="scientific">Megaselia scalaris</name>
    <name type="common">Humpbacked fly</name>
    <name type="synonym">Phora scalaris</name>
    <dbReference type="NCBI Taxonomy" id="36166"/>
    <lineage>
        <taxon>Eukaryota</taxon>
        <taxon>Metazoa</taxon>
        <taxon>Ecdysozoa</taxon>
        <taxon>Arthropoda</taxon>
        <taxon>Hexapoda</taxon>
        <taxon>Insecta</taxon>
        <taxon>Pterygota</taxon>
        <taxon>Neoptera</taxon>
        <taxon>Endopterygota</taxon>
        <taxon>Diptera</taxon>
        <taxon>Brachycera</taxon>
        <taxon>Muscomorpha</taxon>
        <taxon>Platypezoidea</taxon>
        <taxon>Phoridae</taxon>
        <taxon>Megaseliini</taxon>
        <taxon>Megaselia</taxon>
    </lineage>
</organism>
<reference evidence="2" key="1">
    <citation type="submission" date="2013-02" db="EMBL/GenBank/DDBJ databases">
        <authorList>
            <person name="Hughes D."/>
        </authorList>
    </citation>
    <scope>NUCLEOTIDE SEQUENCE</scope>
    <source>
        <strain>Durham</strain>
        <strain evidence="2">NC isolate 2 -- Noor lab</strain>
    </source>
</reference>
<protein>
    <submittedName>
        <fullName evidence="1">Uncharacterized protein</fullName>
    </submittedName>
</protein>